<dbReference type="EMBL" id="OU898276">
    <property type="protein sequence ID" value="CAG9826621.1"/>
    <property type="molecule type" value="Genomic_DNA"/>
</dbReference>
<evidence type="ECO:0000256" key="1">
    <source>
        <dbReference type="SAM" id="MobiDB-lite"/>
    </source>
</evidence>
<feature type="compositionally biased region" description="Basic and acidic residues" evidence="1">
    <location>
        <begin position="654"/>
        <end position="690"/>
    </location>
</feature>
<dbReference type="OrthoDB" id="6783086at2759"/>
<feature type="compositionally biased region" description="Basic and acidic residues" evidence="1">
    <location>
        <begin position="459"/>
        <end position="470"/>
    </location>
</feature>
<accession>A0A9N9SLT8</accession>
<dbReference type="Proteomes" id="UP001153709">
    <property type="component" value="Chromosome 1"/>
</dbReference>
<dbReference type="AlphaFoldDB" id="A0A9N9SLT8"/>
<feature type="compositionally biased region" description="Basic and acidic residues" evidence="1">
    <location>
        <begin position="607"/>
        <end position="632"/>
    </location>
</feature>
<gene>
    <name evidence="2" type="ORF">DIABBA_LOCUS722</name>
</gene>
<feature type="compositionally biased region" description="Acidic residues" evidence="1">
    <location>
        <begin position="879"/>
        <end position="899"/>
    </location>
</feature>
<feature type="compositionally biased region" description="Acidic residues" evidence="1">
    <location>
        <begin position="633"/>
        <end position="645"/>
    </location>
</feature>
<feature type="compositionally biased region" description="Acidic residues" evidence="1">
    <location>
        <begin position="909"/>
        <end position="921"/>
    </location>
</feature>
<name>A0A9N9SLT8_DIABA</name>
<feature type="region of interest" description="Disordered" evidence="1">
    <location>
        <begin position="1051"/>
        <end position="1099"/>
    </location>
</feature>
<feature type="compositionally biased region" description="Polar residues" evidence="1">
    <location>
        <begin position="836"/>
        <end position="851"/>
    </location>
</feature>
<feature type="region of interest" description="Disordered" evidence="1">
    <location>
        <begin position="447"/>
        <end position="480"/>
    </location>
</feature>
<feature type="compositionally biased region" description="Basic and acidic residues" evidence="1">
    <location>
        <begin position="774"/>
        <end position="813"/>
    </location>
</feature>
<feature type="compositionally biased region" description="Basic and acidic residues" evidence="1">
    <location>
        <begin position="535"/>
        <end position="546"/>
    </location>
</feature>
<feature type="compositionally biased region" description="Acidic residues" evidence="1">
    <location>
        <begin position="933"/>
        <end position="952"/>
    </location>
</feature>
<feature type="compositionally biased region" description="Acidic residues" evidence="1">
    <location>
        <begin position="962"/>
        <end position="974"/>
    </location>
</feature>
<protein>
    <submittedName>
        <fullName evidence="2">Uncharacterized protein</fullName>
    </submittedName>
</protein>
<feature type="compositionally biased region" description="Basic and acidic residues" evidence="1">
    <location>
        <begin position="719"/>
        <end position="748"/>
    </location>
</feature>
<proteinExistence type="predicted"/>
<feature type="compositionally biased region" description="Polar residues" evidence="1">
    <location>
        <begin position="1051"/>
        <end position="1061"/>
    </location>
</feature>
<feature type="compositionally biased region" description="Basic and acidic residues" evidence="1">
    <location>
        <begin position="1063"/>
        <end position="1072"/>
    </location>
</feature>
<feature type="compositionally biased region" description="Acidic residues" evidence="1">
    <location>
        <begin position="703"/>
        <end position="716"/>
    </location>
</feature>
<organism evidence="2 3">
    <name type="scientific">Diabrotica balteata</name>
    <name type="common">Banded cucumber beetle</name>
    <dbReference type="NCBI Taxonomy" id="107213"/>
    <lineage>
        <taxon>Eukaryota</taxon>
        <taxon>Metazoa</taxon>
        <taxon>Ecdysozoa</taxon>
        <taxon>Arthropoda</taxon>
        <taxon>Hexapoda</taxon>
        <taxon>Insecta</taxon>
        <taxon>Pterygota</taxon>
        <taxon>Neoptera</taxon>
        <taxon>Endopterygota</taxon>
        <taxon>Coleoptera</taxon>
        <taxon>Polyphaga</taxon>
        <taxon>Cucujiformia</taxon>
        <taxon>Chrysomeloidea</taxon>
        <taxon>Chrysomelidae</taxon>
        <taxon>Galerucinae</taxon>
        <taxon>Diabroticina</taxon>
        <taxon>Diabroticites</taxon>
        <taxon>Diabrotica</taxon>
    </lineage>
</organism>
<sequence>MELIKGTCFFCANSKVVSDFESVHSTIITLFSGKIKEDKLINLKPPKVCPLCYHSFVLMKRTHDDILHSSSAEKVHENCHLCGNSEDVINVSKWAHFKAIIGKDFPCSNDEIISNVCSDCLYYLETKSTVKEKLISEYPILKQESIISQFEVLGNSTPTRRTRTKAERKSPIDIVDLTVVEPVPTDSMKFKPLKTDKHLRRSKTVNTDPKLLNQVLIIKLPNQSLEDVPKLVRKSITPKRVRFRDEHEHIIDKYNSPSLYTDKENAYKETEELVEYEIKTTSRRSRYRGMDDSESSPDSLDPRKKSFFKIKLMKKKPKPIIAKPFKPVTKEPVEKYNEAIEKQKNTIGKRKINAQKYKENMQDLVNRVCKYNLVVNLERMNYSEINSITPSLSIDELDPLRIDSWEENINTEVNYESNKQSLKTKTSISKTRPKRNVRFSEEKAKEVVETNGRLGSKNGKKDQAPKEKVKVNTNSNRRASTRNSIITVSSEDDFKAEDIKKPRALRKRRNTVSIEESNTTAPVKAKKGVNGTVNKKSEIQAKEIKKPLRKRRSSTYIKDVNTTEENNIGEAVNGSEETELNSDTVGTTTADTNLTEESNIKEGINGSEEKESDVEIRAADSSETENTEKVDTTQEEDSREVEIVSDSDVVVIDAGEKVVDENSEKCDEIKDASSDREDKSENGSLSKEDENVQNESLDTADEKVDDNDLEKDEINEIESAAKGDEKMDTETLDKEDSTENENVDKCDKQNSVNTDEGDQINLDLSDTDQTTENEVSRKEDETVEMESEKEVTDQDENKTDNEISDKDDSKILDESSAIEEDTVEENMTNCEKENDNVGNESPEQEQNQTEMENFDEVEDKEDQTENENPVSVEDKEDRTEDEEVTTADEVNTADEETTADEVYTADDNSQLEENTETEEKDSQDVSIEQNGENTEEDLSQDIEENDLEEAEEENSRNKEVTEQQEIEANGEIDNGEINNGETDNGETDNGETDNGETDNGEADNEENLDESKNDDLEFSMSEADSKSIEATLAAFEGMSYAGNEDSEIVNLDTSCEMQNNEVAGEKRKRGDSEDSLSDESSPDTKRKKVTFNEDLDENV</sequence>
<keyword evidence="3" id="KW-1185">Reference proteome</keyword>
<feature type="compositionally biased region" description="Acidic residues" evidence="1">
    <location>
        <begin position="983"/>
        <end position="1008"/>
    </location>
</feature>
<feature type="compositionally biased region" description="Polar residues" evidence="1">
    <location>
        <begin position="581"/>
        <end position="597"/>
    </location>
</feature>
<feature type="compositionally biased region" description="Acidic residues" evidence="1">
    <location>
        <begin position="852"/>
        <end position="865"/>
    </location>
</feature>
<evidence type="ECO:0000313" key="3">
    <source>
        <dbReference type="Proteomes" id="UP001153709"/>
    </source>
</evidence>
<evidence type="ECO:0000313" key="2">
    <source>
        <dbReference type="EMBL" id="CAG9826621.1"/>
    </source>
</evidence>
<reference evidence="2" key="1">
    <citation type="submission" date="2022-01" db="EMBL/GenBank/DDBJ databases">
        <authorList>
            <person name="King R."/>
        </authorList>
    </citation>
    <scope>NUCLEOTIDE SEQUENCE</scope>
</reference>
<feature type="compositionally biased region" description="Polar residues" evidence="1">
    <location>
        <begin position="511"/>
        <end position="521"/>
    </location>
</feature>
<feature type="region of interest" description="Disordered" evidence="1">
    <location>
        <begin position="507"/>
        <end position="1024"/>
    </location>
</feature>